<evidence type="ECO:0000313" key="2">
    <source>
        <dbReference type="EMBL" id="KIK73963.1"/>
    </source>
</evidence>
<reference evidence="2 3" key="1">
    <citation type="submission" date="2014-04" db="EMBL/GenBank/DDBJ databases">
        <authorList>
            <consortium name="DOE Joint Genome Institute"/>
            <person name="Kuo A."/>
            <person name="Kohler A."/>
            <person name="Jargeat P."/>
            <person name="Nagy L.G."/>
            <person name="Floudas D."/>
            <person name="Copeland A."/>
            <person name="Barry K.W."/>
            <person name="Cichocki N."/>
            <person name="Veneault-Fourrey C."/>
            <person name="LaButti K."/>
            <person name="Lindquist E.A."/>
            <person name="Lipzen A."/>
            <person name="Lundell T."/>
            <person name="Morin E."/>
            <person name="Murat C."/>
            <person name="Sun H."/>
            <person name="Tunlid A."/>
            <person name="Henrissat B."/>
            <person name="Grigoriev I.V."/>
            <person name="Hibbett D.S."/>
            <person name="Martin F."/>
            <person name="Nordberg H.P."/>
            <person name="Cantor M.N."/>
            <person name="Hua S.X."/>
        </authorList>
    </citation>
    <scope>NUCLEOTIDE SEQUENCE [LARGE SCALE GENOMIC DNA]</scope>
    <source>
        <strain evidence="2 3">Ve08.2h10</strain>
    </source>
</reference>
<feature type="region of interest" description="Disordered" evidence="1">
    <location>
        <begin position="1"/>
        <end position="61"/>
    </location>
</feature>
<keyword evidence="3" id="KW-1185">Reference proteome</keyword>
<dbReference type="OrthoDB" id="2692640at2759"/>
<sequence>MASANISRGRKVTNNPIRGNPATQSTRARGRGNSKPQQPQLAIITPPPSETSQKADKKSVHWKNDQTDLLVSWLTSHSADCHILFYENKGDPADHATDKPSAKDKTGIHDIIAKHIFEMDTEWAQQYVTSSKKFSTCVGNHISYLRKAFVKHYTKLNQTGQGVQPGDGATNPHELVLKDFPWYNNLYGIWNGIPNFTAKITTLQPGKSRGANHLKLIATCGKGTPPPDKNDGPVDDIPYEDLQQTVPEGDVNMECEGEEEGEGEGGMYQDSGEETQFEPGSGMDVDGPSSSTDRGKRKV</sequence>
<dbReference type="InParanoid" id="A0A0D0CEU0"/>
<feature type="region of interest" description="Disordered" evidence="1">
    <location>
        <begin position="218"/>
        <end position="299"/>
    </location>
</feature>
<reference evidence="3" key="2">
    <citation type="submission" date="2015-01" db="EMBL/GenBank/DDBJ databases">
        <title>Evolutionary Origins and Diversification of the Mycorrhizal Mutualists.</title>
        <authorList>
            <consortium name="DOE Joint Genome Institute"/>
            <consortium name="Mycorrhizal Genomics Consortium"/>
            <person name="Kohler A."/>
            <person name="Kuo A."/>
            <person name="Nagy L.G."/>
            <person name="Floudas D."/>
            <person name="Copeland A."/>
            <person name="Barry K.W."/>
            <person name="Cichocki N."/>
            <person name="Veneault-Fourrey C."/>
            <person name="LaButti K."/>
            <person name="Lindquist E.A."/>
            <person name="Lipzen A."/>
            <person name="Lundell T."/>
            <person name="Morin E."/>
            <person name="Murat C."/>
            <person name="Riley R."/>
            <person name="Ohm R."/>
            <person name="Sun H."/>
            <person name="Tunlid A."/>
            <person name="Henrissat B."/>
            <person name="Grigoriev I.V."/>
            <person name="Hibbett D.S."/>
            <person name="Martin F."/>
        </authorList>
    </citation>
    <scope>NUCLEOTIDE SEQUENCE [LARGE SCALE GENOMIC DNA]</scope>
    <source>
        <strain evidence="3">Ve08.2h10</strain>
    </source>
</reference>
<evidence type="ECO:0000256" key="1">
    <source>
        <dbReference type="SAM" id="MobiDB-lite"/>
    </source>
</evidence>
<dbReference type="AlphaFoldDB" id="A0A0D0CEU0"/>
<protein>
    <submittedName>
        <fullName evidence="2">Uncharacterized protein</fullName>
    </submittedName>
</protein>
<feature type="compositionally biased region" description="Acidic residues" evidence="1">
    <location>
        <begin position="251"/>
        <end position="263"/>
    </location>
</feature>
<proteinExistence type="predicted"/>
<gene>
    <name evidence="2" type="ORF">PAXRUDRAFT_177023</name>
</gene>
<name>A0A0D0CEU0_9AGAM</name>
<organism evidence="2 3">
    <name type="scientific">Paxillus rubicundulus Ve08.2h10</name>
    <dbReference type="NCBI Taxonomy" id="930991"/>
    <lineage>
        <taxon>Eukaryota</taxon>
        <taxon>Fungi</taxon>
        <taxon>Dikarya</taxon>
        <taxon>Basidiomycota</taxon>
        <taxon>Agaricomycotina</taxon>
        <taxon>Agaricomycetes</taxon>
        <taxon>Agaricomycetidae</taxon>
        <taxon>Boletales</taxon>
        <taxon>Paxilineae</taxon>
        <taxon>Paxillaceae</taxon>
        <taxon>Paxillus</taxon>
    </lineage>
</organism>
<accession>A0A0D0CEU0</accession>
<evidence type="ECO:0000313" key="3">
    <source>
        <dbReference type="Proteomes" id="UP000054538"/>
    </source>
</evidence>
<feature type="compositionally biased region" description="Polar residues" evidence="1">
    <location>
        <begin position="1"/>
        <end position="27"/>
    </location>
</feature>
<dbReference type="Proteomes" id="UP000054538">
    <property type="component" value="Unassembled WGS sequence"/>
</dbReference>
<dbReference type="HOGENOM" id="CLU_930977_0_0_1"/>
<dbReference type="EMBL" id="KN829276">
    <property type="protein sequence ID" value="KIK73963.1"/>
    <property type="molecule type" value="Genomic_DNA"/>
</dbReference>